<dbReference type="Gene3D" id="3.40.50.1820">
    <property type="entry name" value="alpha/beta hydrolase"/>
    <property type="match status" value="1"/>
</dbReference>
<sequence length="340" mass="36522">MPQPDRSRRRSTSLVVGVAALLCAALIGASPVSGTAAAVPTNIGARPVAAEVTAQSWIRPGREVDLTIDSPALGSEAAVKLLLPRDWSPTATRTWPVLYLLHGCCEASGHTVWTRMTDVEQQVEDRDVIVVMPAAGWAGFYSNWRNHGLGGGPQWEDFHLTELREIVERDFLGGQRRAVAGLSMGGFGALSYAARHPGMFQAAASFSGVVHTLMDLRGPLLTSGLVLSGGSAPTAVWGDPLTARRVWAEHNPYDLADRLTGLPVYISSGNGRPGPLDASFGLIDPLESPIGDMNRRLVERLRQVGADVTAHLYGAGTHTWPYWQRELELALPLLLEEIGA</sequence>
<comment type="caution">
    <text evidence="1">The sequence shown here is derived from an EMBL/GenBank/DDBJ whole genome shotgun (WGS) entry which is preliminary data.</text>
</comment>
<dbReference type="HOGENOM" id="CLU_026624_1_0_11"/>
<evidence type="ECO:0000313" key="1">
    <source>
        <dbReference type="EMBL" id="EFQ82881.1"/>
    </source>
</evidence>
<dbReference type="OrthoDB" id="4527292at2"/>
<protein>
    <submittedName>
        <fullName evidence="1">Esterase</fullName>
    </submittedName>
</protein>
<accession>E2SCC8</accession>
<dbReference type="InterPro" id="IPR000801">
    <property type="entry name" value="Esterase-like"/>
</dbReference>
<dbReference type="PANTHER" id="PTHR48098:SF1">
    <property type="entry name" value="DIACYLGLYCEROL ACYLTRANSFERASE_MYCOLYLTRANSFERASE AG85A"/>
    <property type="match status" value="1"/>
</dbReference>
<dbReference type="Proteomes" id="UP000003111">
    <property type="component" value="Unassembled WGS sequence"/>
</dbReference>
<dbReference type="EMBL" id="ACLF03000006">
    <property type="protein sequence ID" value="EFQ82881.1"/>
    <property type="molecule type" value="Genomic_DNA"/>
</dbReference>
<dbReference type="eggNOG" id="COG0627">
    <property type="taxonomic scope" value="Bacteria"/>
</dbReference>
<dbReference type="InterPro" id="IPR050583">
    <property type="entry name" value="Mycobacterial_A85_antigen"/>
</dbReference>
<name>E2SCC8_9ACTN</name>
<dbReference type="STRING" id="585531.HMPREF0063_12090"/>
<dbReference type="InterPro" id="IPR029058">
    <property type="entry name" value="AB_hydrolase_fold"/>
</dbReference>
<dbReference type="PANTHER" id="PTHR48098">
    <property type="entry name" value="ENTEROCHELIN ESTERASE-RELATED"/>
    <property type="match status" value="1"/>
</dbReference>
<dbReference type="RefSeq" id="WP_007077182.1">
    <property type="nucleotide sequence ID" value="NZ_CM001024.1"/>
</dbReference>
<dbReference type="Pfam" id="PF00756">
    <property type="entry name" value="Esterase"/>
    <property type="match status" value="1"/>
</dbReference>
<keyword evidence="2" id="KW-1185">Reference proteome</keyword>
<gene>
    <name evidence="1" type="ORF">HMPREF0063_12090</name>
</gene>
<dbReference type="AlphaFoldDB" id="E2SCC8"/>
<dbReference type="SUPFAM" id="SSF53474">
    <property type="entry name" value="alpha/beta-Hydrolases"/>
    <property type="match status" value="1"/>
</dbReference>
<dbReference type="GO" id="GO:0016747">
    <property type="term" value="F:acyltransferase activity, transferring groups other than amino-acyl groups"/>
    <property type="evidence" value="ECO:0007669"/>
    <property type="project" value="TreeGrafter"/>
</dbReference>
<proteinExistence type="predicted"/>
<organism evidence="1 2">
    <name type="scientific">Aeromicrobium marinum DSM 15272</name>
    <dbReference type="NCBI Taxonomy" id="585531"/>
    <lineage>
        <taxon>Bacteria</taxon>
        <taxon>Bacillati</taxon>
        <taxon>Actinomycetota</taxon>
        <taxon>Actinomycetes</taxon>
        <taxon>Propionibacteriales</taxon>
        <taxon>Nocardioidaceae</taxon>
        <taxon>Aeromicrobium</taxon>
    </lineage>
</organism>
<reference evidence="1" key="1">
    <citation type="submission" date="2010-08" db="EMBL/GenBank/DDBJ databases">
        <authorList>
            <person name="Muzny D."/>
            <person name="Qin X."/>
            <person name="Buhay C."/>
            <person name="Dugan-Rocha S."/>
            <person name="Ding Y."/>
            <person name="Chen G."/>
            <person name="Hawes A."/>
            <person name="Holder M."/>
            <person name="Jhangiani S."/>
            <person name="Johnson A."/>
            <person name="Khan Z."/>
            <person name="Li Z."/>
            <person name="Liu W."/>
            <person name="Liu X."/>
            <person name="Perez L."/>
            <person name="Shen H."/>
            <person name="Wang Q."/>
            <person name="Watt J."/>
            <person name="Xi L."/>
            <person name="Xin Y."/>
            <person name="Zhou J."/>
            <person name="Deng J."/>
            <person name="Jiang H."/>
            <person name="Liu Y."/>
            <person name="Qu J."/>
            <person name="Song X.-Z."/>
            <person name="Zhang L."/>
            <person name="Villasana D."/>
            <person name="Johnson A."/>
            <person name="Liu J."/>
            <person name="Liyanage D."/>
            <person name="Lorensuhewa L."/>
            <person name="Robinson T."/>
            <person name="Song A."/>
            <person name="Song B.-B."/>
            <person name="Dinh H."/>
            <person name="Thornton R."/>
            <person name="Coyle M."/>
            <person name="Francisco L."/>
            <person name="Jackson L."/>
            <person name="Javaid M."/>
            <person name="Korchina V."/>
            <person name="Kovar C."/>
            <person name="Mata R."/>
            <person name="Mathew T."/>
            <person name="Ngo R."/>
            <person name="Nguyen L."/>
            <person name="Nguyen N."/>
            <person name="Okwuonu G."/>
            <person name="Ongeri F."/>
            <person name="Pham C."/>
            <person name="Simmons D."/>
            <person name="Wilczek-Boney K."/>
            <person name="Hale W."/>
            <person name="Jakkamsetti A."/>
            <person name="Pham P."/>
            <person name="Ruth R."/>
            <person name="San Lucas F."/>
            <person name="Warren J."/>
            <person name="Zhang J."/>
            <person name="Zhao Z."/>
            <person name="Zhou C."/>
            <person name="Zhu D."/>
            <person name="Lee S."/>
            <person name="Bess C."/>
            <person name="Blankenburg K."/>
            <person name="Forbes L."/>
            <person name="Fu Q."/>
            <person name="Gubbala S."/>
            <person name="Hirani K."/>
            <person name="Jayaseelan J.C."/>
            <person name="Lara F."/>
            <person name="Munidasa M."/>
            <person name="Palculict T."/>
            <person name="Patil S."/>
            <person name="Pu L.-L."/>
            <person name="Saada N."/>
            <person name="Tang L."/>
            <person name="Weissenberger G."/>
            <person name="Zhu Y."/>
            <person name="Hemphill L."/>
            <person name="Shang Y."/>
            <person name="Youmans B."/>
            <person name="Ayvaz T."/>
            <person name="Ross M."/>
            <person name="Santibanez J."/>
            <person name="Aqrawi P."/>
            <person name="Gross S."/>
            <person name="Joshi V."/>
            <person name="Fowler G."/>
            <person name="Nazareth L."/>
            <person name="Reid J."/>
            <person name="Worley K."/>
            <person name="Petrosino J."/>
            <person name="Highlander S."/>
            <person name="Gibbs R."/>
        </authorList>
    </citation>
    <scope>NUCLEOTIDE SEQUENCE [LARGE SCALE GENOMIC DNA]</scope>
    <source>
        <strain evidence="1">DSM 15272</strain>
    </source>
</reference>
<evidence type="ECO:0000313" key="2">
    <source>
        <dbReference type="Proteomes" id="UP000003111"/>
    </source>
</evidence>